<proteinExistence type="predicted"/>
<keyword evidence="1" id="KW-0378">Hydrolase</keyword>
<dbReference type="STRING" id="320778.ABT57_01215"/>
<sequence length="465" mass="52904">MNRFGSELNKLVNRSLDRHVRLAVTGLSRAGKTAFITSLVNQLMHVSTNPRLPLFSAVREGYLLGAKRVPQVDMHVPKFGYEEGMSALLTSPPAWPSPTRDVSQIRLALRYKPQKGPLKLLQDTATLYLDIVDYPGEWLLDLPLLDMDFVAWSRQQAQVLKGKREELAHDWLAEGEQFDPLAPADEALIERISARFTEYLFKCKAEGGLHWVQPGRFVLPGELAGAPVIQFFPMVWFDKVTEQQLAEAGEDTNAGMLKSRYRYYQQHVVKAFYKEHFAKFDRQIILVDCLQPLNTGPESFNDMRQALDQLMQSFRYGRSSLLKRLFSPRIDKVLFAATKADHVTPEQHPNLVSLLQQLVNEAWQTASFEGIQMDCLSLSSIQATEPGFVDYQGRQVPALRGHTLSGEAKTLFPGDVPRRLPSDEFWQSSEFDFLNFRPLVAQSDEPLPHIRMDKALEYLLGDKLQ</sequence>
<name>A0A0J1HIG8_9GAMM</name>
<dbReference type="PIRSF" id="PIRSF019381">
    <property type="entry name" value="YcjX"/>
    <property type="match status" value="1"/>
</dbReference>
<comment type="caution">
    <text evidence="1">The sequence shown here is derived from an EMBL/GenBank/DDBJ whole genome shotgun (WGS) entry which is preliminary data.</text>
</comment>
<dbReference type="PANTHER" id="PTHR38605">
    <property type="entry name" value="ATPASE-RELATED"/>
    <property type="match status" value="1"/>
</dbReference>
<organism evidence="1 2">
    <name type="scientific">Photobacterium ganghwense</name>
    <dbReference type="NCBI Taxonomy" id="320778"/>
    <lineage>
        <taxon>Bacteria</taxon>
        <taxon>Pseudomonadati</taxon>
        <taxon>Pseudomonadota</taxon>
        <taxon>Gammaproteobacteria</taxon>
        <taxon>Vibrionales</taxon>
        <taxon>Vibrionaceae</taxon>
        <taxon>Photobacterium</taxon>
    </lineage>
</organism>
<dbReference type="RefSeq" id="WP_047883362.1">
    <property type="nucleotide sequence ID" value="NZ_CP071325.1"/>
</dbReference>
<accession>A0A0J1HIG8</accession>
<keyword evidence="2" id="KW-1185">Reference proteome</keyword>
<evidence type="ECO:0000313" key="1">
    <source>
        <dbReference type="EMBL" id="KLV11403.1"/>
    </source>
</evidence>
<evidence type="ECO:0000313" key="2">
    <source>
        <dbReference type="Proteomes" id="UP000035909"/>
    </source>
</evidence>
<dbReference type="AlphaFoldDB" id="A0A0J1HIG8"/>
<dbReference type="EMBL" id="LDOU01000002">
    <property type="protein sequence ID" value="KLV11403.1"/>
    <property type="molecule type" value="Genomic_DNA"/>
</dbReference>
<dbReference type="Proteomes" id="UP000035909">
    <property type="component" value="Unassembled WGS sequence"/>
</dbReference>
<reference evidence="1 2" key="1">
    <citation type="submission" date="2015-05" db="EMBL/GenBank/DDBJ databases">
        <title>Photobacterium galathea sp. nov.</title>
        <authorList>
            <person name="Machado H."/>
            <person name="Gram L."/>
        </authorList>
    </citation>
    <scope>NUCLEOTIDE SEQUENCE [LARGE SCALE GENOMIC DNA]</scope>
    <source>
        <strain evidence="1 2">DSM 22954</strain>
    </source>
</reference>
<gene>
    <name evidence="1" type="ORF">ABT57_01215</name>
</gene>
<dbReference type="OrthoDB" id="9777645at2"/>
<dbReference type="PATRIC" id="fig|320778.3.peg.253"/>
<dbReference type="Pfam" id="PF04317">
    <property type="entry name" value="DUF463"/>
    <property type="match status" value="1"/>
</dbReference>
<dbReference type="InterPro" id="IPR007413">
    <property type="entry name" value="YcjX-like"/>
</dbReference>
<dbReference type="GO" id="GO:0016787">
    <property type="term" value="F:hydrolase activity"/>
    <property type="evidence" value="ECO:0007669"/>
    <property type="project" value="UniProtKB-KW"/>
</dbReference>
<protein>
    <submittedName>
        <fullName evidence="1">Nucleoside triphosphate hydrolase</fullName>
    </submittedName>
</protein>
<dbReference type="PANTHER" id="PTHR38605:SF1">
    <property type="entry name" value="ATPASE"/>
    <property type="match status" value="1"/>
</dbReference>